<sequence length="269" mass="29734">NTGDFGNDLNSNGLDKCFGEVLTTGGSINNPKGAAAMIGPSDLDTDTRFNNVMCAVMWDELLEGRTPELAPALHAGKQALSNEFGDLEVNGTNITQFYHHVYGVLGDPSLPVWLREPREMTVNLNKNQSLTSSHISTIVTDETPLMDVVAALMFNNEIIAKGLSNEEGQLVIDFADVPNNSTLELYLNKAQYYQKKITLNYQADDGRASQMPDYQLPTEETRYEYFAIDSDSDASDAPVYNWIEINGIGTDLNLTDDSIINNVDLEFEF</sequence>
<dbReference type="InterPro" id="IPR013783">
    <property type="entry name" value="Ig-like_fold"/>
</dbReference>
<dbReference type="AlphaFoldDB" id="A0A382XQ80"/>
<dbReference type="Gene3D" id="3.40.50.1460">
    <property type="match status" value="1"/>
</dbReference>
<proteinExistence type="predicted"/>
<organism evidence="1">
    <name type="scientific">marine metagenome</name>
    <dbReference type="NCBI Taxonomy" id="408172"/>
    <lineage>
        <taxon>unclassified sequences</taxon>
        <taxon>metagenomes</taxon>
        <taxon>ecological metagenomes</taxon>
    </lineage>
</organism>
<feature type="non-terminal residue" evidence="1">
    <location>
        <position position="1"/>
    </location>
</feature>
<accession>A0A382XQ80</accession>
<gene>
    <name evidence="1" type="ORF">METZ01_LOCUS425302</name>
</gene>
<dbReference type="EMBL" id="UINC01169084">
    <property type="protein sequence ID" value="SVD72448.1"/>
    <property type="molecule type" value="Genomic_DNA"/>
</dbReference>
<reference evidence="1" key="1">
    <citation type="submission" date="2018-05" db="EMBL/GenBank/DDBJ databases">
        <authorList>
            <person name="Lanie J.A."/>
            <person name="Ng W.-L."/>
            <person name="Kazmierczak K.M."/>
            <person name="Andrzejewski T.M."/>
            <person name="Davidsen T.M."/>
            <person name="Wayne K.J."/>
            <person name="Tettelin H."/>
            <person name="Glass J.I."/>
            <person name="Rusch D."/>
            <person name="Podicherti R."/>
            <person name="Tsui H.-C.T."/>
            <person name="Winkler M.E."/>
        </authorList>
    </citation>
    <scope>NUCLEOTIDE SEQUENCE</scope>
</reference>
<protein>
    <submittedName>
        <fullName evidence="1">Uncharacterized protein</fullName>
    </submittedName>
</protein>
<evidence type="ECO:0000313" key="1">
    <source>
        <dbReference type="EMBL" id="SVD72448.1"/>
    </source>
</evidence>
<feature type="non-terminal residue" evidence="1">
    <location>
        <position position="269"/>
    </location>
</feature>
<name>A0A382XQ80_9ZZZZ</name>
<dbReference type="Gene3D" id="2.60.40.10">
    <property type="entry name" value="Immunoglobulins"/>
    <property type="match status" value="1"/>
</dbReference>